<reference evidence="9 10" key="1">
    <citation type="submission" date="2020-04" db="EMBL/GenBank/DDBJ databases">
        <title>Usitatibacter rugosus gen. nov., sp. nov. and Usitatibacter palustris sp. nov., novel members of Usitatibacteraceae fam. nov. within the order Nitrosomonadales isolated from soil.</title>
        <authorList>
            <person name="Huber K.J."/>
            <person name="Neumann-Schaal M."/>
            <person name="Geppert A."/>
            <person name="Luckner M."/>
            <person name="Wanner G."/>
            <person name="Overmann J."/>
        </authorList>
    </citation>
    <scope>NUCLEOTIDE SEQUENCE [LARGE SCALE GENOMIC DNA]</scope>
    <source>
        <strain evidence="9 10">Swamp67</strain>
    </source>
</reference>
<dbReference type="NCBIfam" id="NF003974">
    <property type="entry name" value="PRK05467.1-3"/>
    <property type="match status" value="1"/>
</dbReference>
<dbReference type="RefSeq" id="WP_171162197.1">
    <property type="nucleotide sequence ID" value="NZ_CP053073.1"/>
</dbReference>
<name>A0A6M4H8L4_9PROT</name>
<keyword evidence="2 7" id="KW-0479">Metal-binding</keyword>
<dbReference type="Gene3D" id="4.10.860.20">
    <property type="entry name" value="Rabenosyn, Rab binding domain"/>
    <property type="match status" value="1"/>
</dbReference>
<dbReference type="Pfam" id="PF18331">
    <property type="entry name" value="PKHD_C"/>
    <property type="match status" value="1"/>
</dbReference>
<evidence type="ECO:0000256" key="1">
    <source>
        <dbReference type="ARBA" id="ARBA00001961"/>
    </source>
</evidence>
<dbReference type="NCBIfam" id="NF003975">
    <property type="entry name" value="PRK05467.1-4"/>
    <property type="match status" value="1"/>
</dbReference>
<feature type="binding site" evidence="7">
    <location>
        <position position="96"/>
    </location>
    <ligand>
        <name>Fe cation</name>
        <dbReference type="ChEBI" id="CHEBI:24875"/>
    </ligand>
</feature>
<evidence type="ECO:0000313" key="10">
    <source>
        <dbReference type="Proteomes" id="UP000503096"/>
    </source>
</evidence>
<dbReference type="AlphaFoldDB" id="A0A6M4H8L4"/>
<dbReference type="InterPro" id="IPR006620">
    <property type="entry name" value="Pro_4_hyd_alph"/>
</dbReference>
<dbReference type="InterPro" id="IPR041097">
    <property type="entry name" value="PKHD_C"/>
</dbReference>
<evidence type="ECO:0000256" key="5">
    <source>
        <dbReference type="ARBA" id="ARBA00023002"/>
    </source>
</evidence>
<dbReference type="EMBL" id="CP053073">
    <property type="protein sequence ID" value="QJR15158.1"/>
    <property type="molecule type" value="Genomic_DNA"/>
</dbReference>
<dbReference type="GO" id="GO:0006879">
    <property type="term" value="P:intracellular iron ion homeostasis"/>
    <property type="evidence" value="ECO:0007669"/>
    <property type="project" value="TreeGrafter"/>
</dbReference>
<keyword evidence="3 7" id="KW-0847">Vitamin C</keyword>
<dbReference type="PANTHER" id="PTHR41536">
    <property type="entry name" value="PKHD-TYPE HYDROXYLASE YBIX"/>
    <property type="match status" value="1"/>
</dbReference>
<evidence type="ECO:0000256" key="4">
    <source>
        <dbReference type="ARBA" id="ARBA00022964"/>
    </source>
</evidence>
<feature type="binding site" evidence="7">
    <location>
        <position position="159"/>
    </location>
    <ligand>
        <name>Fe cation</name>
        <dbReference type="ChEBI" id="CHEBI:24875"/>
    </ligand>
</feature>
<dbReference type="Proteomes" id="UP000503096">
    <property type="component" value="Chromosome"/>
</dbReference>
<feature type="binding site" evidence="7">
    <location>
        <position position="98"/>
    </location>
    <ligand>
        <name>Fe cation</name>
        <dbReference type="ChEBI" id="CHEBI:24875"/>
    </ligand>
</feature>
<proteinExistence type="inferred from homology"/>
<dbReference type="Pfam" id="PF13640">
    <property type="entry name" value="2OG-FeII_Oxy_3"/>
    <property type="match status" value="1"/>
</dbReference>
<keyword evidence="4 7" id="KW-0223">Dioxygenase</keyword>
<dbReference type="NCBIfam" id="NF003973">
    <property type="entry name" value="PRK05467.1-2"/>
    <property type="match status" value="1"/>
</dbReference>
<feature type="binding site" evidence="7">
    <location>
        <position position="169"/>
    </location>
    <ligand>
        <name>2-oxoglutarate</name>
        <dbReference type="ChEBI" id="CHEBI:16810"/>
    </ligand>
</feature>
<organism evidence="9 10">
    <name type="scientific">Usitatibacter palustris</name>
    <dbReference type="NCBI Taxonomy" id="2732487"/>
    <lineage>
        <taxon>Bacteria</taxon>
        <taxon>Pseudomonadati</taxon>
        <taxon>Pseudomonadota</taxon>
        <taxon>Betaproteobacteria</taxon>
        <taxon>Nitrosomonadales</taxon>
        <taxon>Usitatibacteraceae</taxon>
        <taxon>Usitatibacter</taxon>
    </lineage>
</organism>
<sequence length="226" mass="25253">MLLEIPGVLTPEQVQRFRARLDAARWIDGNVTSGHQSAKAKYNEQIPEESAEARELGDEIIEALSRSQLFMSAAVPKQVFPPLFNRYKEGMTFGSHVDSAIRSHGPTRVRIRTDISATIFLAAPEEYDGGELLIEDTYGVQKVKLAAGSMVLYPATSLHRVEPITRGTRIASFFWIQSLVREDAQRALLFDLDMAIIRLTKANPGDPALVSLTGVYHNLLRMWTEV</sequence>
<keyword evidence="5 7" id="KW-0560">Oxidoreductase</keyword>
<dbReference type="GO" id="GO:0016706">
    <property type="term" value="F:2-oxoglutarate-dependent dioxygenase activity"/>
    <property type="evidence" value="ECO:0007669"/>
    <property type="project" value="UniProtKB-UniRule"/>
</dbReference>
<gene>
    <name evidence="9" type="ORF">DSM104440_01975</name>
</gene>
<dbReference type="HAMAP" id="MF_00657">
    <property type="entry name" value="Hydroxyl_YbiX"/>
    <property type="match status" value="1"/>
</dbReference>
<dbReference type="KEGG" id="upl:DSM104440_01975"/>
<dbReference type="InterPro" id="IPR005123">
    <property type="entry name" value="Oxoglu/Fe-dep_dioxygenase_dom"/>
</dbReference>
<evidence type="ECO:0000313" key="9">
    <source>
        <dbReference type="EMBL" id="QJR15158.1"/>
    </source>
</evidence>
<dbReference type="InterPro" id="IPR023550">
    <property type="entry name" value="PKHD_hydroxylase"/>
</dbReference>
<dbReference type="FunCoup" id="A0A6M4H8L4">
    <property type="interactions" value="2"/>
</dbReference>
<dbReference type="SMART" id="SM00702">
    <property type="entry name" value="P4Hc"/>
    <property type="match status" value="1"/>
</dbReference>
<evidence type="ECO:0000256" key="3">
    <source>
        <dbReference type="ARBA" id="ARBA00022896"/>
    </source>
</evidence>
<dbReference type="InterPro" id="IPR044862">
    <property type="entry name" value="Pro_4_hyd_alph_FE2OG_OXY"/>
</dbReference>
<dbReference type="GO" id="GO:0005506">
    <property type="term" value="F:iron ion binding"/>
    <property type="evidence" value="ECO:0007669"/>
    <property type="project" value="UniProtKB-UniRule"/>
</dbReference>
<evidence type="ECO:0000256" key="7">
    <source>
        <dbReference type="HAMAP-Rule" id="MF_00657"/>
    </source>
</evidence>
<protein>
    <submittedName>
        <fullName evidence="9">PKHD-type hydroxylase</fullName>
        <ecNumber evidence="9">1.14.11.-</ecNumber>
    </submittedName>
</protein>
<dbReference type="EC" id="1.14.11.-" evidence="9"/>
<dbReference type="GO" id="GO:0031418">
    <property type="term" value="F:L-ascorbic acid binding"/>
    <property type="evidence" value="ECO:0007669"/>
    <property type="project" value="UniProtKB-KW"/>
</dbReference>
<comment type="cofactor">
    <cofactor evidence="7">
        <name>Fe(2+)</name>
        <dbReference type="ChEBI" id="CHEBI:29033"/>
    </cofactor>
    <text evidence="7">Binds 1 Fe(2+) ion per subunit.</text>
</comment>
<keyword evidence="10" id="KW-1185">Reference proteome</keyword>
<dbReference type="PROSITE" id="PS51471">
    <property type="entry name" value="FE2OG_OXY"/>
    <property type="match status" value="1"/>
</dbReference>
<dbReference type="GO" id="GO:0006974">
    <property type="term" value="P:DNA damage response"/>
    <property type="evidence" value="ECO:0007669"/>
    <property type="project" value="TreeGrafter"/>
</dbReference>
<dbReference type="Gene3D" id="2.60.120.620">
    <property type="entry name" value="q2cbj1_9rhob like domain"/>
    <property type="match status" value="1"/>
</dbReference>
<evidence type="ECO:0000256" key="6">
    <source>
        <dbReference type="ARBA" id="ARBA00023004"/>
    </source>
</evidence>
<evidence type="ECO:0000256" key="2">
    <source>
        <dbReference type="ARBA" id="ARBA00022723"/>
    </source>
</evidence>
<keyword evidence="6 7" id="KW-0408">Iron</keyword>
<dbReference type="PANTHER" id="PTHR41536:SF1">
    <property type="entry name" value="PKHD-TYPE HYDROXYLASE YBIX"/>
    <property type="match status" value="1"/>
</dbReference>
<feature type="domain" description="Fe2OG dioxygenase" evidence="8">
    <location>
        <begin position="78"/>
        <end position="178"/>
    </location>
</feature>
<accession>A0A6M4H8L4</accession>
<evidence type="ECO:0000259" key="8">
    <source>
        <dbReference type="PROSITE" id="PS51471"/>
    </source>
</evidence>
<dbReference type="InParanoid" id="A0A6M4H8L4"/>
<comment type="cofactor">
    <cofactor evidence="1 7">
        <name>L-ascorbate</name>
        <dbReference type="ChEBI" id="CHEBI:38290"/>
    </cofactor>
</comment>